<dbReference type="PANTHER" id="PTHR38643">
    <property type="entry name" value="PURINE NUCLEOSIDE PERMEASE C285.05-RELATED"/>
    <property type="match status" value="1"/>
</dbReference>
<evidence type="ECO:0000313" key="3">
    <source>
        <dbReference type="Proteomes" id="UP001156601"/>
    </source>
</evidence>
<dbReference type="GO" id="GO:0009116">
    <property type="term" value="P:nucleoside metabolic process"/>
    <property type="evidence" value="ECO:0007669"/>
    <property type="project" value="InterPro"/>
</dbReference>
<dbReference type="PANTHER" id="PTHR38643:SF1">
    <property type="entry name" value="PURINE NUCLEOSIDE PERMEASE C285.05-RELATED"/>
    <property type="match status" value="1"/>
</dbReference>
<dbReference type="SUPFAM" id="SSF53167">
    <property type="entry name" value="Purine and uridine phosphorylases"/>
    <property type="match status" value="1"/>
</dbReference>
<proteinExistence type="predicted"/>
<evidence type="ECO:0000313" key="2">
    <source>
        <dbReference type="EMBL" id="GLR69129.1"/>
    </source>
</evidence>
<comment type="caution">
    <text evidence="2">The sequence shown here is derived from an EMBL/GenBank/DDBJ whole genome shotgun (WGS) entry which is preliminary data.</text>
</comment>
<reference evidence="2" key="1">
    <citation type="journal article" date="2014" name="Int. J. Syst. Evol. Microbiol.">
        <title>Complete genome sequence of Corynebacterium casei LMG S-19264T (=DSM 44701T), isolated from a smear-ripened cheese.</title>
        <authorList>
            <consortium name="US DOE Joint Genome Institute (JGI-PGF)"/>
            <person name="Walter F."/>
            <person name="Albersmeier A."/>
            <person name="Kalinowski J."/>
            <person name="Ruckert C."/>
        </authorList>
    </citation>
    <scope>NUCLEOTIDE SEQUENCE</scope>
    <source>
        <strain evidence="2">NBRC 110023</strain>
    </source>
</reference>
<dbReference type="AlphaFoldDB" id="A0AA37SV56"/>
<name>A0AA37SV56_9ALTE</name>
<dbReference type="Pfam" id="PF06516">
    <property type="entry name" value="NUP"/>
    <property type="match status" value="1"/>
</dbReference>
<dbReference type="GO" id="GO:0003824">
    <property type="term" value="F:catalytic activity"/>
    <property type="evidence" value="ECO:0007669"/>
    <property type="project" value="InterPro"/>
</dbReference>
<dbReference type="EMBL" id="BSOT01000001">
    <property type="protein sequence ID" value="GLR69129.1"/>
    <property type="molecule type" value="Genomic_DNA"/>
</dbReference>
<feature type="signal peptide" evidence="1">
    <location>
        <begin position="1"/>
        <end position="26"/>
    </location>
</feature>
<keyword evidence="3" id="KW-1185">Reference proteome</keyword>
<keyword evidence="2" id="KW-0449">Lipoprotein</keyword>
<dbReference type="RefSeq" id="WP_284215455.1">
    <property type="nucleotide sequence ID" value="NZ_BSOT01000001.1"/>
</dbReference>
<sequence length="370" mass="40467">MIRFQLLRKLTLFMLCTLLLVNALQAATSAPLSTASPQPVEVKVFIAAMFEIGENSGDKPGEFQFWYERYFAETSNTFSIDVPGALNKVFCNEDGICGSVLGMGKVGSSSSLQAILLHPGLQFNNAYFLLSGVAGTPPSKGTIGDVSIATYVIDYDLGHRWAKGEVPDGQPLFMPRKGYEAIRCYAMPITLTKLAKNVISNVKLEDDPTAKAYRQRYGSAQSNKTPSVIFGTHVTGDTFFHGPGLSNEAQYISELYQTDDYVITEMEASALMQVLSRHQLEHRAISLRAAVNFDQGHSEESTLAHLDPAPGETAGGFVQSLRNMYVVGEAMTDALSKNWTHWKTLSPEQLMQKGAATTACKIDTSKLVKQ</sequence>
<dbReference type="InterPro" id="IPR035994">
    <property type="entry name" value="Nucleoside_phosphorylase_sf"/>
</dbReference>
<feature type="chain" id="PRO_5041358559" evidence="1">
    <location>
        <begin position="27"/>
        <end position="370"/>
    </location>
</feature>
<accession>A0AA37SV56</accession>
<dbReference type="InterPro" id="IPR009486">
    <property type="entry name" value="Pur_nuclsid_perm"/>
</dbReference>
<dbReference type="Proteomes" id="UP001156601">
    <property type="component" value="Unassembled WGS sequence"/>
</dbReference>
<gene>
    <name evidence="2" type="ORF">GCM10007852_00370</name>
</gene>
<dbReference type="Gene3D" id="3.40.50.1580">
    <property type="entry name" value="Nucleoside phosphorylase domain"/>
    <property type="match status" value="1"/>
</dbReference>
<keyword evidence="1" id="KW-0732">Signal</keyword>
<evidence type="ECO:0000256" key="1">
    <source>
        <dbReference type="SAM" id="SignalP"/>
    </source>
</evidence>
<dbReference type="GO" id="GO:0055085">
    <property type="term" value="P:transmembrane transport"/>
    <property type="evidence" value="ECO:0007669"/>
    <property type="project" value="InterPro"/>
</dbReference>
<organism evidence="2 3">
    <name type="scientific">Agaribacter marinus</name>
    <dbReference type="NCBI Taxonomy" id="1431249"/>
    <lineage>
        <taxon>Bacteria</taxon>
        <taxon>Pseudomonadati</taxon>
        <taxon>Pseudomonadota</taxon>
        <taxon>Gammaproteobacteria</taxon>
        <taxon>Alteromonadales</taxon>
        <taxon>Alteromonadaceae</taxon>
        <taxon>Agaribacter</taxon>
    </lineage>
</organism>
<reference evidence="2" key="2">
    <citation type="submission" date="2023-01" db="EMBL/GenBank/DDBJ databases">
        <title>Draft genome sequence of Agaribacter marinus strain NBRC 110023.</title>
        <authorList>
            <person name="Sun Q."/>
            <person name="Mori K."/>
        </authorList>
    </citation>
    <scope>NUCLEOTIDE SEQUENCE</scope>
    <source>
        <strain evidence="2">NBRC 110023</strain>
    </source>
</reference>
<protein>
    <submittedName>
        <fullName evidence="2">Lipoprotein</fullName>
    </submittedName>
</protein>